<dbReference type="AlphaFoldDB" id="A0A914ZU61"/>
<evidence type="ECO:0000313" key="3">
    <source>
        <dbReference type="WBParaSite" id="PgB22_g033_t02"/>
    </source>
</evidence>
<dbReference type="Proteomes" id="UP000887569">
    <property type="component" value="Unplaced"/>
</dbReference>
<feature type="compositionally biased region" description="Polar residues" evidence="1">
    <location>
        <begin position="20"/>
        <end position="30"/>
    </location>
</feature>
<name>A0A914ZU61_PARUN</name>
<evidence type="ECO:0000313" key="2">
    <source>
        <dbReference type="Proteomes" id="UP000887569"/>
    </source>
</evidence>
<protein>
    <submittedName>
        <fullName evidence="3">Uncharacterized protein</fullName>
    </submittedName>
</protein>
<feature type="compositionally biased region" description="Low complexity" evidence="1">
    <location>
        <begin position="45"/>
        <end position="61"/>
    </location>
</feature>
<dbReference type="WBParaSite" id="PgB22_g033_t02">
    <property type="protein sequence ID" value="PgB22_g033_t02"/>
    <property type="gene ID" value="PgB22_g033"/>
</dbReference>
<accession>A0A914ZU61</accession>
<keyword evidence="2" id="KW-1185">Reference proteome</keyword>
<evidence type="ECO:0000256" key="1">
    <source>
        <dbReference type="SAM" id="MobiDB-lite"/>
    </source>
</evidence>
<proteinExistence type="predicted"/>
<reference evidence="3" key="1">
    <citation type="submission" date="2022-11" db="UniProtKB">
        <authorList>
            <consortium name="WormBaseParasite"/>
        </authorList>
    </citation>
    <scope>IDENTIFICATION</scope>
</reference>
<feature type="region of interest" description="Disordered" evidence="1">
    <location>
        <begin position="1"/>
        <end position="30"/>
    </location>
</feature>
<sequence>MAESVPLRLMRPRNPAEEQIANTAKKTAHSSQIANHVHCDVVSNPQQSLPSPSVAPSQSSSDEATEQLQELSVFHKSDHYFMPNKSQVLFYLTDASLLRIRKTGTELQVTDSIDFPLFDIWIESDCVRSTWILESYGRTVLLISESSSFGCFFSRKKSEPPTVVITDWNGDLFGYFVPGNPFLVEDSDKQTVAKLIASDAGNGRGLSWMCILECSGREIARLDDYTTIRFANDMIGFQMKLLTLAAFVRLAASQNETPRSCFCSFLSSLLRF</sequence>
<organism evidence="2 3">
    <name type="scientific">Parascaris univalens</name>
    <name type="common">Nematode worm</name>
    <dbReference type="NCBI Taxonomy" id="6257"/>
    <lineage>
        <taxon>Eukaryota</taxon>
        <taxon>Metazoa</taxon>
        <taxon>Ecdysozoa</taxon>
        <taxon>Nematoda</taxon>
        <taxon>Chromadorea</taxon>
        <taxon>Rhabditida</taxon>
        <taxon>Spirurina</taxon>
        <taxon>Ascaridomorpha</taxon>
        <taxon>Ascaridoidea</taxon>
        <taxon>Ascarididae</taxon>
        <taxon>Parascaris</taxon>
    </lineage>
</organism>
<feature type="region of interest" description="Disordered" evidence="1">
    <location>
        <begin position="44"/>
        <end position="67"/>
    </location>
</feature>